<dbReference type="GO" id="GO:0140359">
    <property type="term" value="F:ABC-type transporter activity"/>
    <property type="evidence" value="ECO:0007669"/>
    <property type="project" value="InterPro"/>
</dbReference>
<evidence type="ECO:0000256" key="1">
    <source>
        <dbReference type="ARBA" id="ARBA00004141"/>
    </source>
</evidence>
<dbReference type="AlphaFoldDB" id="A0A2X3V1E7"/>
<dbReference type="GO" id="GO:0016020">
    <property type="term" value="C:membrane"/>
    <property type="evidence" value="ECO:0007669"/>
    <property type="project" value="UniProtKB-SubCell"/>
</dbReference>
<comment type="subcellular location">
    <subcellularLocation>
        <location evidence="1">Membrane</location>
        <topology evidence="1">Multi-pass membrane protein</topology>
    </subcellularLocation>
</comment>
<proteinExistence type="predicted"/>
<dbReference type="Proteomes" id="UP000249623">
    <property type="component" value="Chromosome 1"/>
</dbReference>
<protein>
    <submittedName>
        <fullName evidence="7">ABC transporter</fullName>
    </submittedName>
</protein>
<feature type="transmembrane region" description="Helical" evidence="5">
    <location>
        <begin position="212"/>
        <end position="234"/>
    </location>
</feature>
<dbReference type="Pfam" id="PF01061">
    <property type="entry name" value="ABC2_membrane"/>
    <property type="match status" value="1"/>
</dbReference>
<evidence type="ECO:0000256" key="4">
    <source>
        <dbReference type="ARBA" id="ARBA00023136"/>
    </source>
</evidence>
<feature type="domain" description="ABC-2 type transporter transmembrane" evidence="6">
    <location>
        <begin position="6"/>
        <end position="187"/>
    </location>
</feature>
<evidence type="ECO:0000259" key="6">
    <source>
        <dbReference type="Pfam" id="PF01061"/>
    </source>
</evidence>
<feature type="transmembrane region" description="Helical" evidence="5">
    <location>
        <begin position="45"/>
        <end position="61"/>
    </location>
</feature>
<feature type="transmembrane region" description="Helical" evidence="5">
    <location>
        <begin position="172"/>
        <end position="192"/>
    </location>
</feature>
<evidence type="ECO:0000256" key="5">
    <source>
        <dbReference type="SAM" id="Phobius"/>
    </source>
</evidence>
<evidence type="ECO:0000313" key="7">
    <source>
        <dbReference type="EMBL" id="SQF35074.1"/>
    </source>
</evidence>
<gene>
    <name evidence="7" type="ORF">NCTC11085_01451</name>
</gene>
<evidence type="ECO:0000313" key="8">
    <source>
        <dbReference type="Proteomes" id="UP000249623"/>
    </source>
</evidence>
<feature type="transmembrane region" description="Helical" evidence="5">
    <location>
        <begin position="132"/>
        <end position="160"/>
    </location>
</feature>
<dbReference type="RefSeq" id="WP_002924227.1">
    <property type="nucleotide sequence ID" value="NZ_CP071430.1"/>
</dbReference>
<keyword evidence="3 5" id="KW-1133">Transmembrane helix</keyword>
<evidence type="ECO:0000256" key="2">
    <source>
        <dbReference type="ARBA" id="ARBA00022692"/>
    </source>
</evidence>
<keyword evidence="4 5" id="KW-0472">Membrane</keyword>
<feature type="transmembrane region" description="Helical" evidence="5">
    <location>
        <begin position="99"/>
        <end position="120"/>
    </location>
</feature>
<evidence type="ECO:0000256" key="3">
    <source>
        <dbReference type="ARBA" id="ARBA00022989"/>
    </source>
</evidence>
<keyword evidence="2 5" id="KW-0812">Transmembrane</keyword>
<organism evidence="7 8">
    <name type="scientific">Streptococcus sanguinis</name>
    <dbReference type="NCBI Taxonomy" id="1305"/>
    <lineage>
        <taxon>Bacteria</taxon>
        <taxon>Bacillati</taxon>
        <taxon>Bacillota</taxon>
        <taxon>Bacilli</taxon>
        <taxon>Lactobacillales</taxon>
        <taxon>Streptococcaceae</taxon>
        <taxon>Streptococcus</taxon>
    </lineage>
</organism>
<feature type="transmembrane region" description="Helical" evidence="5">
    <location>
        <begin position="20"/>
        <end position="39"/>
    </location>
</feature>
<sequence length="246" mass="28579">MMIKEIRRELKRQLQEMMQFKFNLFFSNFGILIMVSAYLQYFKNTQSKFLLLCLLFTWYFTSHSITHPTFFIEDDLYDRTLISVIQSSKSVFHVLMFKIMVQILVDLVKAIPIFIVLSTLNDIDFPDSILKLVASFAACMLTIISIYGLGFCLSSLCFIFNRTSSITSLISYFMLYFTGILTPLGGLFGFIGKLFPYYALRSFIIYPSYQSVFLIIVYCAVYWSVGTFLFFTLLNIAKKRGSLFHV</sequence>
<name>A0A2X3V1E7_STRSA</name>
<accession>A0A2X3V1E7</accession>
<reference evidence="7 8" key="1">
    <citation type="submission" date="2018-06" db="EMBL/GenBank/DDBJ databases">
        <authorList>
            <consortium name="Pathogen Informatics"/>
            <person name="Doyle S."/>
        </authorList>
    </citation>
    <scope>NUCLEOTIDE SEQUENCE [LARGE SCALE GENOMIC DNA]</scope>
    <source>
        <strain evidence="7 8">NCTC11085</strain>
    </source>
</reference>
<dbReference type="InterPro" id="IPR013525">
    <property type="entry name" value="ABC2_TM"/>
</dbReference>
<dbReference type="EMBL" id="LS483346">
    <property type="protein sequence ID" value="SQF35074.1"/>
    <property type="molecule type" value="Genomic_DNA"/>
</dbReference>